<feature type="domain" description="HTH luxR-type" evidence="3">
    <location>
        <begin position="144"/>
        <end position="209"/>
    </location>
</feature>
<dbReference type="PROSITE" id="PS00622">
    <property type="entry name" value="HTH_LUXR_1"/>
    <property type="match status" value="1"/>
</dbReference>
<comment type="caution">
    <text evidence="5">The sequence shown here is derived from an EMBL/GenBank/DDBJ whole genome shotgun (WGS) entry which is preliminary data.</text>
</comment>
<dbReference type="PANTHER" id="PTHR43214:SF38">
    <property type="entry name" value="NITRATE_NITRITE RESPONSE REGULATOR PROTEIN NARL"/>
    <property type="match status" value="1"/>
</dbReference>
<dbReference type="InterPro" id="IPR001789">
    <property type="entry name" value="Sig_transdc_resp-reg_receiver"/>
</dbReference>
<dbReference type="EMBL" id="JACIVI010000001">
    <property type="protein sequence ID" value="MBB1160375.1"/>
    <property type="molecule type" value="Genomic_DNA"/>
</dbReference>
<evidence type="ECO:0000259" key="3">
    <source>
        <dbReference type="PROSITE" id="PS50043"/>
    </source>
</evidence>
<dbReference type="RefSeq" id="WP_182660289.1">
    <property type="nucleotide sequence ID" value="NZ_JACIVI010000001.1"/>
</dbReference>
<dbReference type="PRINTS" id="PR00038">
    <property type="entry name" value="HTHLUXR"/>
</dbReference>
<evidence type="ECO:0000256" key="2">
    <source>
        <dbReference type="PROSITE-ProRule" id="PRU00169"/>
    </source>
</evidence>
<dbReference type="Pfam" id="PF00196">
    <property type="entry name" value="GerE"/>
    <property type="match status" value="1"/>
</dbReference>
<sequence length="224" mass="24208">MSARVLLIDDHPLFRHGVAQLIRSEPGLDLAGEAGDGASGLALAERLDPDLVLIDLNMKPLSGLDTLRAFKQRGLRARCVMLTVSDDGRDVLAAMRAGADGYLLKDLEPEDLARHIQDAVQGGRVIGERLADRMVDAALHPPEPAVALDELTEREREILGHLADGLCNKAIARELLIAEATVKVHIKHLLRKLGVKSRLEAAVWALQSPAFRGRVATPAVDRAA</sequence>
<dbReference type="Gene3D" id="3.40.50.2300">
    <property type="match status" value="1"/>
</dbReference>
<dbReference type="GO" id="GO:0006355">
    <property type="term" value="P:regulation of DNA-templated transcription"/>
    <property type="evidence" value="ECO:0007669"/>
    <property type="project" value="InterPro"/>
</dbReference>
<dbReference type="PROSITE" id="PS50110">
    <property type="entry name" value="RESPONSE_REGULATORY"/>
    <property type="match status" value="1"/>
</dbReference>
<dbReference type="AlphaFoldDB" id="A0A839HF66"/>
<protein>
    <submittedName>
        <fullName evidence="5">Two-component system response regulator NarL</fullName>
    </submittedName>
</protein>
<dbReference type="SMART" id="SM00448">
    <property type="entry name" value="REC"/>
    <property type="match status" value="1"/>
</dbReference>
<dbReference type="InterPro" id="IPR000792">
    <property type="entry name" value="Tscrpt_reg_LuxR_C"/>
</dbReference>
<keyword evidence="6" id="KW-1185">Reference proteome</keyword>
<dbReference type="GO" id="GO:0000160">
    <property type="term" value="P:phosphorelay signal transduction system"/>
    <property type="evidence" value="ECO:0007669"/>
    <property type="project" value="InterPro"/>
</dbReference>
<evidence type="ECO:0000259" key="4">
    <source>
        <dbReference type="PROSITE" id="PS50110"/>
    </source>
</evidence>
<gene>
    <name evidence="5" type="primary">narL</name>
    <name evidence="5" type="ORF">H4F90_00070</name>
</gene>
<dbReference type="Pfam" id="PF00072">
    <property type="entry name" value="Response_reg"/>
    <property type="match status" value="1"/>
</dbReference>
<dbReference type="PROSITE" id="PS50043">
    <property type="entry name" value="HTH_LUXR_2"/>
    <property type="match status" value="1"/>
</dbReference>
<dbReference type="SUPFAM" id="SSF52172">
    <property type="entry name" value="CheY-like"/>
    <property type="match status" value="1"/>
</dbReference>
<proteinExistence type="predicted"/>
<feature type="domain" description="Response regulatory" evidence="4">
    <location>
        <begin position="4"/>
        <end position="120"/>
    </location>
</feature>
<name>A0A839HF66_9BURK</name>
<keyword evidence="1" id="KW-0238">DNA-binding</keyword>
<accession>A0A839HF66</accession>
<dbReference type="SUPFAM" id="SSF46894">
    <property type="entry name" value="C-terminal effector domain of the bipartite response regulators"/>
    <property type="match status" value="1"/>
</dbReference>
<evidence type="ECO:0000256" key="1">
    <source>
        <dbReference type="ARBA" id="ARBA00023125"/>
    </source>
</evidence>
<reference evidence="5 6" key="1">
    <citation type="submission" date="2020-08" db="EMBL/GenBank/DDBJ databases">
        <title>Aquariorum lacteus gen. nov., sp. nov., a new member of the family Comamonadaceae, isolated from freshwater aquarium.</title>
        <authorList>
            <person name="Chun S.-J."/>
        </authorList>
    </citation>
    <scope>NUCLEOTIDE SEQUENCE [LARGE SCALE GENOMIC DNA]</scope>
    <source>
        <strain evidence="5 6">SJAQ100</strain>
    </source>
</reference>
<dbReference type="InterPro" id="IPR039420">
    <property type="entry name" value="WalR-like"/>
</dbReference>
<dbReference type="Proteomes" id="UP000586093">
    <property type="component" value="Unassembled WGS sequence"/>
</dbReference>
<dbReference type="GO" id="GO:0003677">
    <property type="term" value="F:DNA binding"/>
    <property type="evidence" value="ECO:0007669"/>
    <property type="project" value="UniProtKB-KW"/>
</dbReference>
<dbReference type="InterPro" id="IPR011006">
    <property type="entry name" value="CheY-like_superfamily"/>
</dbReference>
<evidence type="ECO:0000313" key="5">
    <source>
        <dbReference type="EMBL" id="MBB1160375.1"/>
    </source>
</evidence>
<dbReference type="InterPro" id="IPR016032">
    <property type="entry name" value="Sig_transdc_resp-reg_C-effctor"/>
</dbReference>
<keyword evidence="2" id="KW-0597">Phosphoprotein</keyword>
<dbReference type="PANTHER" id="PTHR43214">
    <property type="entry name" value="TWO-COMPONENT RESPONSE REGULATOR"/>
    <property type="match status" value="1"/>
</dbReference>
<dbReference type="NCBIfam" id="NF007935">
    <property type="entry name" value="PRK10651.1"/>
    <property type="match status" value="1"/>
</dbReference>
<dbReference type="SMART" id="SM00421">
    <property type="entry name" value="HTH_LUXR"/>
    <property type="match status" value="1"/>
</dbReference>
<feature type="modified residue" description="4-aspartylphosphate" evidence="2">
    <location>
        <position position="55"/>
    </location>
</feature>
<evidence type="ECO:0000313" key="6">
    <source>
        <dbReference type="Proteomes" id="UP000586093"/>
    </source>
</evidence>
<dbReference type="CDD" id="cd06170">
    <property type="entry name" value="LuxR_C_like"/>
    <property type="match status" value="1"/>
</dbReference>
<organism evidence="5 6">
    <name type="scientific">Aquariibacter albus</name>
    <dbReference type="NCBI Taxonomy" id="2759899"/>
    <lineage>
        <taxon>Bacteria</taxon>
        <taxon>Pseudomonadati</taxon>
        <taxon>Pseudomonadota</taxon>
        <taxon>Betaproteobacteria</taxon>
        <taxon>Burkholderiales</taxon>
        <taxon>Sphaerotilaceae</taxon>
        <taxon>Aquariibacter</taxon>
    </lineage>
</organism>